<evidence type="ECO:0000256" key="1">
    <source>
        <dbReference type="ARBA" id="ARBA00022598"/>
    </source>
</evidence>
<keyword evidence="9 13" id="KW-0233">DNA recombination</keyword>
<feature type="region of interest" description="Disordered" evidence="14">
    <location>
        <begin position="286"/>
        <end position="319"/>
    </location>
</feature>
<gene>
    <name evidence="13" type="primary">lig</name>
    <name evidence="16" type="ORF">IU449_23335</name>
</gene>
<dbReference type="EC" id="6.5.1.1" evidence="13"/>
<dbReference type="InterPro" id="IPR012310">
    <property type="entry name" value="DNA_ligase_ATP-dep_cent"/>
</dbReference>
<comment type="similarity">
    <text evidence="13">Belongs to the ATP-dependent DNA ligase family.</text>
</comment>
<feature type="binding site" evidence="13">
    <location>
        <position position="434"/>
    </location>
    <ligand>
        <name>ATP</name>
        <dbReference type="ChEBI" id="CHEBI:30616"/>
    </ligand>
</feature>
<evidence type="ECO:0000256" key="14">
    <source>
        <dbReference type="SAM" id="MobiDB-lite"/>
    </source>
</evidence>
<dbReference type="InterPro" id="IPR012309">
    <property type="entry name" value="DNA_ligase_ATP-dep_C"/>
</dbReference>
<evidence type="ECO:0000256" key="4">
    <source>
        <dbReference type="ARBA" id="ARBA00022723"/>
    </source>
</evidence>
<evidence type="ECO:0000256" key="9">
    <source>
        <dbReference type="ARBA" id="ARBA00023172"/>
    </source>
</evidence>
<feature type="domain" description="ATP-dependent DNA ligase family profile" evidence="15">
    <location>
        <begin position="355"/>
        <end position="468"/>
    </location>
</feature>
<dbReference type="SUPFAM" id="SSF117018">
    <property type="entry name" value="ATP-dependent DNA ligase DNA-binding domain"/>
    <property type="match status" value="1"/>
</dbReference>
<feature type="binding site" evidence="13">
    <location>
        <position position="357"/>
    </location>
    <ligand>
        <name>ATP</name>
        <dbReference type="ChEBI" id="CHEBI:30616"/>
    </ligand>
</feature>
<keyword evidence="2 13" id="KW-0132">Cell division</keyword>
<keyword evidence="10 13" id="KW-0234">DNA repair</keyword>
<keyword evidence="1 13" id="KW-0436">Ligase</keyword>
<evidence type="ECO:0000256" key="7">
    <source>
        <dbReference type="ARBA" id="ARBA00022840"/>
    </source>
</evidence>
<evidence type="ECO:0000256" key="11">
    <source>
        <dbReference type="ARBA" id="ARBA00023306"/>
    </source>
</evidence>
<evidence type="ECO:0000256" key="8">
    <source>
        <dbReference type="ARBA" id="ARBA00022842"/>
    </source>
</evidence>
<feature type="binding site" evidence="13">
    <location>
        <position position="233"/>
    </location>
    <ligand>
        <name>ATP</name>
        <dbReference type="ChEBI" id="CHEBI:30616"/>
    </ligand>
</feature>
<keyword evidence="4 13" id="KW-0479">Metal-binding</keyword>
<sequence length="563" mass="59801">MLFADVVRTSAAVRSTRSRKAKVAALAELLRAAAPEEVAPVVAWLSGDLSQGRLGAGWRTLAGLDAVPPAALPTVTVTAVEAILDQVAAQSGPGSGTRRKELLTELWTAATTAEQEYLPRLLTGELRQGALTALVAEAVAEAAGVPLPVVRRAYMLSGRLPVTAVAALRGGAEELAAFRLEVGRPIQPMLASPGSSLDEATAEFGGEVSIEHKLDGARIQVHRHGAQVRVFTRTLREITDGVPELVALVRGLECESVVLDGETLALTEDGRPRPFQETMSRFATLLPPTADDAGGADGEGPDGEGADGEGSDGEDPVVAGSVAPEFDAATARHLPPGALLLPPVNSSRELLLHPYFFDCLHLNGRDLLDAPLSQRRDALLSVAGSHTIPALISPDGETAAEYLDGALAAGHEGLMVKSLSAPYAAGRRGRSWLKIKPVHSLDLIVLGAEWGYGRRTGYLSNLHLGARDPRTGEPVMVGKTFKGLTDALLAWQTAEFPRHERARDEHTVYLWPELVVEIALDGVQVSPRYPGGVALRFARVVRYRPDKTPDQVDTIDTVRGLLP</sequence>
<keyword evidence="3 13" id="KW-0235">DNA replication</keyword>
<dbReference type="Proteomes" id="UP000707731">
    <property type="component" value="Unassembled WGS sequence"/>
</dbReference>
<dbReference type="Gene3D" id="1.10.3260.10">
    <property type="entry name" value="DNA ligase, ATP-dependent, N-terminal domain"/>
    <property type="match status" value="1"/>
</dbReference>
<feature type="binding site" evidence="13">
    <location>
        <position position="262"/>
    </location>
    <ligand>
        <name>ATP</name>
        <dbReference type="ChEBI" id="CHEBI:30616"/>
    </ligand>
</feature>
<dbReference type="CDD" id="cd07901">
    <property type="entry name" value="Adenylation_DNA_ligase_Arch_LigB"/>
    <property type="match status" value="1"/>
</dbReference>
<dbReference type="HAMAP" id="MF_00407">
    <property type="entry name" value="DNA_ligase"/>
    <property type="match status" value="1"/>
</dbReference>
<dbReference type="PANTHER" id="PTHR45674:SF13">
    <property type="entry name" value="DNA LIGASE-RELATED"/>
    <property type="match status" value="1"/>
</dbReference>
<organism evidence="16 17">
    <name type="scientific">Nocardia higoensis</name>
    <dbReference type="NCBI Taxonomy" id="228599"/>
    <lineage>
        <taxon>Bacteria</taxon>
        <taxon>Bacillati</taxon>
        <taxon>Actinomycetota</taxon>
        <taxon>Actinomycetes</taxon>
        <taxon>Mycobacteriales</taxon>
        <taxon>Nocardiaceae</taxon>
        <taxon>Nocardia</taxon>
    </lineage>
</organism>
<feature type="active site" description="N6-AMP-lysine intermediate" evidence="13">
    <location>
        <position position="213"/>
    </location>
</feature>
<keyword evidence="5 13" id="KW-0547">Nucleotide-binding</keyword>
<comment type="catalytic activity">
    <reaction evidence="12 13">
        <text>ATP + (deoxyribonucleotide)n-3'-hydroxyl + 5'-phospho-(deoxyribonucleotide)m = (deoxyribonucleotide)n+m + AMP + diphosphate.</text>
        <dbReference type="EC" id="6.5.1.1"/>
    </reaction>
</comment>
<dbReference type="PROSITE" id="PS50160">
    <property type="entry name" value="DNA_LIGASE_A3"/>
    <property type="match status" value="1"/>
</dbReference>
<feature type="compositionally biased region" description="Acidic residues" evidence="14">
    <location>
        <begin position="299"/>
        <end position="315"/>
    </location>
</feature>
<dbReference type="PROSITE" id="PS00697">
    <property type="entry name" value="DNA_LIGASE_A1"/>
    <property type="match status" value="1"/>
</dbReference>
<protein>
    <recommendedName>
        <fullName evidence="13">Probable DNA ligase</fullName>
        <ecNumber evidence="13">6.5.1.1</ecNumber>
    </recommendedName>
    <alternativeName>
        <fullName evidence="13">Polydeoxyribonucleotide synthase [ATP]</fullName>
    </alternativeName>
</protein>
<dbReference type="InterPro" id="IPR016059">
    <property type="entry name" value="DNA_ligase_ATP-dep_CS"/>
</dbReference>
<dbReference type="InterPro" id="IPR036599">
    <property type="entry name" value="DNA_ligase_N_sf"/>
</dbReference>
<dbReference type="GO" id="GO:0016874">
    <property type="term" value="F:ligase activity"/>
    <property type="evidence" value="ECO:0007669"/>
    <property type="project" value="UniProtKB-KW"/>
</dbReference>
<feature type="binding site" evidence="13">
    <location>
        <position position="428"/>
    </location>
    <ligand>
        <name>ATP</name>
        <dbReference type="ChEBI" id="CHEBI:30616"/>
    </ligand>
</feature>
<dbReference type="InterPro" id="IPR012340">
    <property type="entry name" value="NA-bd_OB-fold"/>
</dbReference>
<dbReference type="RefSeq" id="WP_195004286.1">
    <property type="nucleotide sequence ID" value="NZ_JADLQN010000005.1"/>
</dbReference>
<evidence type="ECO:0000313" key="17">
    <source>
        <dbReference type="Proteomes" id="UP000707731"/>
    </source>
</evidence>
<evidence type="ECO:0000256" key="5">
    <source>
        <dbReference type="ARBA" id="ARBA00022741"/>
    </source>
</evidence>
<dbReference type="Gene3D" id="3.30.470.30">
    <property type="entry name" value="DNA ligase/mRNA capping enzyme"/>
    <property type="match status" value="2"/>
</dbReference>
<keyword evidence="8 13" id="KW-0460">Magnesium</keyword>
<name>A0ABS0DG46_9NOCA</name>
<evidence type="ECO:0000313" key="16">
    <source>
        <dbReference type="EMBL" id="MBF6357444.1"/>
    </source>
</evidence>
<keyword evidence="11 13" id="KW-0131">Cell cycle</keyword>
<dbReference type="Pfam" id="PF04675">
    <property type="entry name" value="DNA_ligase_A_N"/>
    <property type="match status" value="1"/>
</dbReference>
<evidence type="ECO:0000256" key="2">
    <source>
        <dbReference type="ARBA" id="ARBA00022618"/>
    </source>
</evidence>
<comment type="caution">
    <text evidence="16">The sequence shown here is derived from an EMBL/GenBank/DDBJ whole genome shotgun (WGS) entry which is preliminary data.</text>
</comment>
<keyword evidence="17" id="KW-1185">Reference proteome</keyword>
<evidence type="ECO:0000256" key="10">
    <source>
        <dbReference type="ARBA" id="ARBA00023204"/>
    </source>
</evidence>
<feature type="binding site" evidence="13">
    <location>
        <position position="211"/>
    </location>
    <ligand>
        <name>ATP</name>
        <dbReference type="ChEBI" id="CHEBI:30616"/>
    </ligand>
</feature>
<evidence type="ECO:0000256" key="13">
    <source>
        <dbReference type="HAMAP-Rule" id="MF_00407"/>
    </source>
</evidence>
<proteinExistence type="inferred from homology"/>
<dbReference type="InterPro" id="IPR012308">
    <property type="entry name" value="DNA_ligase_ATP-dep_N"/>
</dbReference>
<evidence type="ECO:0000259" key="15">
    <source>
        <dbReference type="PROSITE" id="PS50160"/>
    </source>
</evidence>
<evidence type="ECO:0000256" key="6">
    <source>
        <dbReference type="ARBA" id="ARBA00022763"/>
    </source>
</evidence>
<feature type="binding site" evidence="13">
    <location>
        <position position="218"/>
    </location>
    <ligand>
        <name>ATP</name>
        <dbReference type="ChEBI" id="CHEBI:30616"/>
    </ligand>
</feature>
<comment type="function">
    <text evidence="13">DNA ligase that seals nicks in double-stranded DNA during DNA replication, DNA recombination and DNA repair.</text>
</comment>
<dbReference type="Pfam" id="PF01068">
    <property type="entry name" value="DNA_ligase_A_M"/>
    <property type="match status" value="2"/>
</dbReference>
<dbReference type="InterPro" id="IPR050191">
    <property type="entry name" value="ATP-dep_DNA_ligase"/>
</dbReference>
<dbReference type="Pfam" id="PF04679">
    <property type="entry name" value="DNA_ligase_A_C"/>
    <property type="match status" value="1"/>
</dbReference>
<evidence type="ECO:0000256" key="12">
    <source>
        <dbReference type="ARBA" id="ARBA00034003"/>
    </source>
</evidence>
<keyword evidence="7 13" id="KW-0067">ATP-binding</keyword>
<accession>A0ABS0DG46</accession>
<comment type="cofactor">
    <cofactor evidence="13">
        <name>Mg(2+)</name>
        <dbReference type="ChEBI" id="CHEBI:18420"/>
    </cofactor>
</comment>
<dbReference type="EMBL" id="JADLQN010000005">
    <property type="protein sequence ID" value="MBF6357444.1"/>
    <property type="molecule type" value="Genomic_DNA"/>
</dbReference>
<evidence type="ECO:0000256" key="3">
    <source>
        <dbReference type="ARBA" id="ARBA00022705"/>
    </source>
</evidence>
<dbReference type="Gene3D" id="2.40.50.140">
    <property type="entry name" value="Nucleic acid-binding proteins"/>
    <property type="match status" value="1"/>
</dbReference>
<dbReference type="PANTHER" id="PTHR45674">
    <property type="entry name" value="DNA LIGASE 1/3 FAMILY MEMBER"/>
    <property type="match status" value="1"/>
</dbReference>
<dbReference type="SUPFAM" id="SSF50249">
    <property type="entry name" value="Nucleic acid-binding proteins"/>
    <property type="match status" value="1"/>
</dbReference>
<keyword evidence="6 13" id="KW-0227">DNA damage</keyword>
<dbReference type="InterPro" id="IPR022865">
    <property type="entry name" value="DNA_ligae_ATP-dep_bac/arc"/>
</dbReference>
<reference evidence="16 17" key="1">
    <citation type="submission" date="2020-10" db="EMBL/GenBank/DDBJ databases">
        <title>Identification of Nocardia species via Next-generation sequencing and recognition of intraspecies genetic diversity.</title>
        <authorList>
            <person name="Li P."/>
            <person name="Li P."/>
            <person name="Lu B."/>
        </authorList>
    </citation>
    <scope>NUCLEOTIDE SEQUENCE [LARGE SCALE GENOMIC DNA]</scope>
    <source>
        <strain evidence="16 17">BJ06-0143</strain>
    </source>
</reference>
<dbReference type="SUPFAM" id="SSF56091">
    <property type="entry name" value="DNA ligase/mRNA capping enzyme, catalytic domain"/>
    <property type="match status" value="1"/>
</dbReference>